<feature type="transmembrane region" description="Helical" evidence="1">
    <location>
        <begin position="98"/>
        <end position="120"/>
    </location>
</feature>
<proteinExistence type="predicted"/>
<sequence>MKKVQETNTRPVVSSRRDNEYVLTRRDMSAPYFAAYCAARSQGPVSRKAPVMRPVTAAPVARQYEDDYYYEAPPQKAQHERKASKRSTRASAKPARRLFFVLLIVLFLVVYIAVAALNYLNMDALSDYYEYLSLFNKTEGDTVVYIGVEDIVMSFAGMFVDSIDTSEYLFYNECLANIDSADTVNMIAYYALPVVLVLGALIAVIFFIRALVALFTTKRRKLFIFSSVLMLLLSIVGIVCGFIWSGAEWSEIAGFIPFGGDLAMQVGYGYLILAGMSLLSLIASFFAFRSKKRLS</sequence>
<dbReference type="AlphaFoldDB" id="A0A940DFE8"/>
<feature type="transmembrane region" description="Helical" evidence="1">
    <location>
        <begin position="267"/>
        <end position="288"/>
    </location>
</feature>
<evidence type="ECO:0000313" key="3">
    <source>
        <dbReference type="Proteomes" id="UP000727857"/>
    </source>
</evidence>
<protein>
    <submittedName>
        <fullName evidence="2">Uncharacterized protein</fullName>
    </submittedName>
</protein>
<gene>
    <name evidence="2" type="ORF">IAB16_01290</name>
</gene>
<accession>A0A940DFE8</accession>
<feature type="transmembrane region" description="Helical" evidence="1">
    <location>
        <begin position="222"/>
        <end position="247"/>
    </location>
</feature>
<feature type="transmembrane region" description="Helical" evidence="1">
    <location>
        <begin position="187"/>
        <end position="215"/>
    </location>
</feature>
<evidence type="ECO:0000256" key="1">
    <source>
        <dbReference type="SAM" id="Phobius"/>
    </source>
</evidence>
<reference evidence="2" key="1">
    <citation type="submission" date="2020-10" db="EMBL/GenBank/DDBJ databases">
        <authorList>
            <person name="Gilroy R."/>
        </authorList>
    </citation>
    <scope>NUCLEOTIDE SEQUENCE</scope>
    <source>
        <strain evidence="2">517</strain>
    </source>
</reference>
<comment type="caution">
    <text evidence="2">The sequence shown here is derived from an EMBL/GenBank/DDBJ whole genome shotgun (WGS) entry which is preliminary data.</text>
</comment>
<dbReference type="EMBL" id="JADINF010000031">
    <property type="protein sequence ID" value="MBO8423646.1"/>
    <property type="molecule type" value="Genomic_DNA"/>
</dbReference>
<keyword evidence="1" id="KW-0472">Membrane</keyword>
<dbReference type="Proteomes" id="UP000727857">
    <property type="component" value="Unassembled WGS sequence"/>
</dbReference>
<name>A0A940DFE8_9FIRM</name>
<keyword evidence="1" id="KW-0812">Transmembrane</keyword>
<reference evidence="2" key="2">
    <citation type="journal article" date="2021" name="PeerJ">
        <title>Extensive microbial diversity within the chicken gut microbiome revealed by metagenomics and culture.</title>
        <authorList>
            <person name="Gilroy R."/>
            <person name="Ravi A."/>
            <person name="Getino M."/>
            <person name="Pursley I."/>
            <person name="Horton D.L."/>
            <person name="Alikhan N.F."/>
            <person name="Baker D."/>
            <person name="Gharbi K."/>
            <person name="Hall N."/>
            <person name="Watson M."/>
            <person name="Adriaenssens E.M."/>
            <person name="Foster-Nyarko E."/>
            <person name="Jarju S."/>
            <person name="Secka A."/>
            <person name="Antonio M."/>
            <person name="Oren A."/>
            <person name="Chaudhuri R.R."/>
            <person name="La Ragione R."/>
            <person name="Hildebrand F."/>
            <person name="Pallen M.J."/>
        </authorList>
    </citation>
    <scope>NUCLEOTIDE SEQUENCE</scope>
    <source>
        <strain evidence="2">517</strain>
    </source>
</reference>
<keyword evidence="1" id="KW-1133">Transmembrane helix</keyword>
<evidence type="ECO:0000313" key="2">
    <source>
        <dbReference type="EMBL" id="MBO8423646.1"/>
    </source>
</evidence>
<organism evidence="2 3">
    <name type="scientific">Candidatus Stercoripulliclostridium pullicola</name>
    <dbReference type="NCBI Taxonomy" id="2840953"/>
    <lineage>
        <taxon>Bacteria</taxon>
        <taxon>Bacillati</taxon>
        <taxon>Bacillota</taxon>
        <taxon>Clostridia</taxon>
        <taxon>Eubacteriales</taxon>
        <taxon>Candidatus Stercoripulliclostridium</taxon>
    </lineage>
</organism>